<keyword evidence="4" id="KW-1185">Reference proteome</keyword>
<feature type="chain" id="PRO_5038487751" description="Lipoprotein" evidence="2">
    <location>
        <begin position="26"/>
        <end position="183"/>
    </location>
</feature>
<sequence length="183" mass="19319">MKKHNLFSKSVMCLVTVAMSVSLFAGCGSKSSTSASSTKQTTSQSSNKTSNSDERKTQIQESLKTLVTAGTINQTQSDKILTALTTKPDNKGGDNKPPQDNGQNNNQNQQSSQQSNQQSNGQASLQGNDQNKGKSPLSKLVTDGVITQAQADAVMQKISANMPQKNNGQSTSNSSSQTSQSSN</sequence>
<evidence type="ECO:0000256" key="2">
    <source>
        <dbReference type="SAM" id="SignalP"/>
    </source>
</evidence>
<feature type="region of interest" description="Disordered" evidence="1">
    <location>
        <begin position="156"/>
        <end position="183"/>
    </location>
</feature>
<feature type="compositionally biased region" description="Polar residues" evidence="1">
    <location>
        <begin position="59"/>
        <end position="87"/>
    </location>
</feature>
<name>A0A2U8DKM8_9CLOT</name>
<proteinExistence type="predicted"/>
<protein>
    <recommendedName>
        <fullName evidence="5">Lipoprotein</fullName>
    </recommendedName>
</protein>
<feature type="compositionally biased region" description="Low complexity" evidence="1">
    <location>
        <begin position="29"/>
        <end position="50"/>
    </location>
</feature>
<reference evidence="4" key="1">
    <citation type="submission" date="2017-04" db="EMBL/GenBank/DDBJ databases">
        <authorList>
            <person name="Song Y."/>
            <person name="Cho B.-K."/>
        </authorList>
    </citation>
    <scope>NUCLEOTIDE SEQUENCE [LARGE SCALE GENOMIC DNA]</scope>
    <source>
        <strain evidence="4">SL1</strain>
    </source>
</reference>
<dbReference type="RefSeq" id="WP_032075726.1">
    <property type="nucleotide sequence ID" value="NZ_CP020953.1"/>
</dbReference>
<dbReference type="Proteomes" id="UP000244910">
    <property type="component" value="Chromosome"/>
</dbReference>
<evidence type="ECO:0008006" key="5">
    <source>
        <dbReference type="Google" id="ProtNLM"/>
    </source>
</evidence>
<dbReference type="PROSITE" id="PS51257">
    <property type="entry name" value="PROKAR_LIPOPROTEIN"/>
    <property type="match status" value="1"/>
</dbReference>
<dbReference type="AlphaFoldDB" id="A0A2U8DKM8"/>
<gene>
    <name evidence="3" type="ORF">B9W14_01745</name>
</gene>
<dbReference type="OrthoDB" id="1937683at2"/>
<feature type="compositionally biased region" description="Polar residues" evidence="1">
    <location>
        <begin position="158"/>
        <end position="168"/>
    </location>
</feature>
<evidence type="ECO:0000313" key="4">
    <source>
        <dbReference type="Proteomes" id="UP000244910"/>
    </source>
</evidence>
<evidence type="ECO:0000256" key="1">
    <source>
        <dbReference type="SAM" id="MobiDB-lite"/>
    </source>
</evidence>
<dbReference type="EMBL" id="CP020953">
    <property type="protein sequence ID" value="AWI03269.1"/>
    <property type="molecule type" value="Genomic_DNA"/>
</dbReference>
<evidence type="ECO:0000313" key="3">
    <source>
        <dbReference type="EMBL" id="AWI03269.1"/>
    </source>
</evidence>
<feature type="signal peptide" evidence="2">
    <location>
        <begin position="1"/>
        <end position="25"/>
    </location>
</feature>
<dbReference type="KEGG" id="cdrk:B9W14_01745"/>
<accession>A0A2U8DKM8</accession>
<keyword evidence="2" id="KW-0732">Signal</keyword>
<feature type="compositionally biased region" description="Low complexity" evidence="1">
    <location>
        <begin position="99"/>
        <end position="128"/>
    </location>
</feature>
<feature type="compositionally biased region" description="Low complexity" evidence="1">
    <location>
        <begin position="169"/>
        <end position="183"/>
    </location>
</feature>
<organism evidence="3 4">
    <name type="scientific">Clostridium drakei</name>
    <dbReference type="NCBI Taxonomy" id="332101"/>
    <lineage>
        <taxon>Bacteria</taxon>
        <taxon>Bacillati</taxon>
        <taxon>Bacillota</taxon>
        <taxon>Clostridia</taxon>
        <taxon>Eubacteriales</taxon>
        <taxon>Clostridiaceae</taxon>
        <taxon>Clostridium</taxon>
    </lineage>
</organism>
<feature type="region of interest" description="Disordered" evidence="1">
    <location>
        <begin position="28"/>
        <end position="143"/>
    </location>
</feature>